<dbReference type="Pfam" id="PF14897">
    <property type="entry name" value="EpsG"/>
    <property type="match status" value="1"/>
</dbReference>
<evidence type="ECO:0000313" key="2">
    <source>
        <dbReference type="EMBL" id="MEL4455611.1"/>
    </source>
</evidence>
<proteinExistence type="predicted"/>
<accession>A0ABU9KZI5</accession>
<keyword evidence="1" id="KW-0472">Membrane</keyword>
<gene>
    <name evidence="2" type="ORF">AABB81_06865</name>
</gene>
<feature type="transmembrane region" description="Helical" evidence="1">
    <location>
        <begin position="177"/>
        <end position="199"/>
    </location>
</feature>
<keyword evidence="1" id="KW-0812">Transmembrane</keyword>
<dbReference type="RefSeq" id="WP_342159472.1">
    <property type="nucleotide sequence ID" value="NZ_JBCDNA010000001.1"/>
</dbReference>
<reference evidence="2 3" key="1">
    <citation type="submission" date="2024-04" db="EMBL/GenBank/DDBJ databases">
        <title>whole genome sequencing of Lutimonas vermicola strain IMCC1616.</title>
        <authorList>
            <person name="Bae S.S."/>
        </authorList>
    </citation>
    <scope>NUCLEOTIDE SEQUENCE [LARGE SCALE GENOMIC DNA]</scope>
    <source>
        <strain evidence="2 3">IMCC1616</strain>
    </source>
</reference>
<sequence>MKLISKKYPVSDIVTAGLFIILPFWTVPIAIFQFIKTRRVFYASLISFFFGLTASLLAPTGDLYRLYIVYFDFQDSSFQDFLNYIEIKPDFLFYLLLYTFAKLGLSIRLIIFAIVFSYFQLSFKLLLKQVNTVSAGVIILFVMQFDFLLQGLFLRFPMAILIVIYAFLRNLEGRKYVLIWLIIASMVHFAVLITIPLFFLSKMRLKNLNILFLISLFVMPFGSYIFIFLTTHLLDYFPEIPLKLKIESYFLGYWALEYFDDRTWKALLQFYTERLLYVFVLLYFLLTKNSNKYRLQVIPFLILVNIFFSFPNLFSRYSTLAIFFGLYTLIIEQRKSAISRFIKFAVILIIPVVFGIRIVAQQKNIRAGYIPQVLYTNVLSLSFKKYDKQWIQKNIDKETARPKNIESL</sequence>
<dbReference type="EMBL" id="JBCDNA010000001">
    <property type="protein sequence ID" value="MEL4455611.1"/>
    <property type="molecule type" value="Genomic_DNA"/>
</dbReference>
<name>A0ABU9KZI5_9FLAO</name>
<feature type="transmembrane region" description="Helical" evidence="1">
    <location>
        <begin position="266"/>
        <end position="286"/>
    </location>
</feature>
<protein>
    <submittedName>
        <fullName evidence="2">EpsG family protein</fullName>
    </submittedName>
</protein>
<feature type="transmembrane region" description="Helical" evidence="1">
    <location>
        <begin position="12"/>
        <end position="35"/>
    </location>
</feature>
<keyword evidence="1" id="KW-1133">Transmembrane helix</keyword>
<keyword evidence="3" id="KW-1185">Reference proteome</keyword>
<evidence type="ECO:0000256" key="1">
    <source>
        <dbReference type="SAM" id="Phobius"/>
    </source>
</evidence>
<feature type="transmembrane region" description="Helical" evidence="1">
    <location>
        <begin position="211"/>
        <end position="234"/>
    </location>
</feature>
<organism evidence="2 3">
    <name type="scientific">Lutimonas vermicola</name>
    <dbReference type="NCBI Taxonomy" id="414288"/>
    <lineage>
        <taxon>Bacteria</taxon>
        <taxon>Pseudomonadati</taxon>
        <taxon>Bacteroidota</taxon>
        <taxon>Flavobacteriia</taxon>
        <taxon>Flavobacteriales</taxon>
        <taxon>Flavobacteriaceae</taxon>
        <taxon>Lutimonas</taxon>
    </lineage>
</organism>
<dbReference type="InterPro" id="IPR049458">
    <property type="entry name" value="EpsG-like"/>
</dbReference>
<feature type="transmembrane region" description="Helical" evidence="1">
    <location>
        <begin position="41"/>
        <end position="58"/>
    </location>
</feature>
<evidence type="ECO:0000313" key="3">
    <source>
        <dbReference type="Proteomes" id="UP001474120"/>
    </source>
</evidence>
<dbReference type="Proteomes" id="UP001474120">
    <property type="component" value="Unassembled WGS sequence"/>
</dbReference>
<feature type="transmembrane region" description="Helical" evidence="1">
    <location>
        <begin position="342"/>
        <end position="360"/>
    </location>
</feature>
<feature type="transmembrane region" description="Helical" evidence="1">
    <location>
        <begin position="152"/>
        <end position="171"/>
    </location>
</feature>
<feature type="transmembrane region" description="Helical" evidence="1">
    <location>
        <begin position="91"/>
        <end position="119"/>
    </location>
</feature>
<comment type="caution">
    <text evidence="2">The sequence shown here is derived from an EMBL/GenBank/DDBJ whole genome shotgun (WGS) entry which is preliminary data.</text>
</comment>